<evidence type="ECO:0000313" key="1">
    <source>
        <dbReference type="EMBL" id="KKK80100.1"/>
    </source>
</evidence>
<dbReference type="SMART" id="SM00248">
    <property type="entry name" value="ANK"/>
    <property type="match status" value="3"/>
</dbReference>
<dbReference type="SUPFAM" id="SSF48403">
    <property type="entry name" value="Ankyrin repeat"/>
    <property type="match status" value="1"/>
</dbReference>
<gene>
    <name evidence="1" type="ORF">LCGC14_2826860</name>
</gene>
<feature type="non-terminal residue" evidence="1">
    <location>
        <position position="264"/>
    </location>
</feature>
<reference evidence="1" key="1">
    <citation type="journal article" date="2015" name="Nature">
        <title>Complex archaea that bridge the gap between prokaryotes and eukaryotes.</title>
        <authorList>
            <person name="Spang A."/>
            <person name="Saw J.H."/>
            <person name="Jorgensen S.L."/>
            <person name="Zaremba-Niedzwiedzka K."/>
            <person name="Martijn J."/>
            <person name="Lind A.E."/>
            <person name="van Eijk R."/>
            <person name="Schleper C."/>
            <person name="Guy L."/>
            <person name="Ettema T.J."/>
        </authorList>
    </citation>
    <scope>NUCLEOTIDE SEQUENCE</scope>
</reference>
<sequence length="264" mass="29993">MLRKNIGYLNPQKMRQIKVISLLCCLFVFLTSCKQMEYSRNTEFFKETKAYNLAKAVEDGNIDTVENLVKEDSTLLNVNNPVSGSSVLFLAIYVEEFEAFKKLLELGADPNTTNPYTKYSILIEAIRPFGSQLEWREDHRYVELLLKYKANSTYALEDDFINEKGNHIMATSPLMRASSLNLALVKLLIENGADPYRELGAKQRMPLGEALEASILDIVNYYNITSDDSSEIADIIAPIHVRGKIKISAFVLKARSYQKIKSKE</sequence>
<name>A0A0F8Z1Y8_9ZZZZ</name>
<protein>
    <submittedName>
        <fullName evidence="1">Uncharacterized protein</fullName>
    </submittedName>
</protein>
<dbReference type="InterPro" id="IPR002110">
    <property type="entry name" value="Ankyrin_rpt"/>
</dbReference>
<dbReference type="PROSITE" id="PS51257">
    <property type="entry name" value="PROKAR_LIPOPROTEIN"/>
    <property type="match status" value="1"/>
</dbReference>
<dbReference type="Gene3D" id="1.25.40.20">
    <property type="entry name" value="Ankyrin repeat-containing domain"/>
    <property type="match status" value="1"/>
</dbReference>
<accession>A0A0F8Z1Y8</accession>
<comment type="caution">
    <text evidence="1">The sequence shown here is derived from an EMBL/GenBank/DDBJ whole genome shotgun (WGS) entry which is preliminary data.</text>
</comment>
<dbReference type="AlphaFoldDB" id="A0A0F8Z1Y8"/>
<dbReference type="EMBL" id="LAZR01053734">
    <property type="protein sequence ID" value="KKK80100.1"/>
    <property type="molecule type" value="Genomic_DNA"/>
</dbReference>
<proteinExistence type="predicted"/>
<dbReference type="InterPro" id="IPR036770">
    <property type="entry name" value="Ankyrin_rpt-contain_sf"/>
</dbReference>
<organism evidence="1">
    <name type="scientific">marine sediment metagenome</name>
    <dbReference type="NCBI Taxonomy" id="412755"/>
    <lineage>
        <taxon>unclassified sequences</taxon>
        <taxon>metagenomes</taxon>
        <taxon>ecological metagenomes</taxon>
    </lineage>
</organism>
<dbReference type="PROSITE" id="PS50088">
    <property type="entry name" value="ANK_REPEAT"/>
    <property type="match status" value="1"/>
</dbReference>